<proteinExistence type="predicted"/>
<protein>
    <submittedName>
        <fullName evidence="1">Uncharacterized protein</fullName>
    </submittedName>
</protein>
<name>A0A9D1N3C3_9FIRM</name>
<gene>
    <name evidence="1" type="ORF">IAD24_02035</name>
</gene>
<reference evidence="1" key="2">
    <citation type="journal article" date="2021" name="PeerJ">
        <title>Extensive microbial diversity within the chicken gut microbiome revealed by metagenomics and culture.</title>
        <authorList>
            <person name="Gilroy R."/>
            <person name="Ravi A."/>
            <person name="Getino M."/>
            <person name="Pursley I."/>
            <person name="Horton D.L."/>
            <person name="Alikhan N.F."/>
            <person name="Baker D."/>
            <person name="Gharbi K."/>
            <person name="Hall N."/>
            <person name="Watson M."/>
            <person name="Adriaenssens E.M."/>
            <person name="Foster-Nyarko E."/>
            <person name="Jarju S."/>
            <person name="Secka A."/>
            <person name="Antonio M."/>
            <person name="Oren A."/>
            <person name="Chaudhuri R.R."/>
            <person name="La Ragione R."/>
            <person name="Hildebrand F."/>
            <person name="Pallen M.J."/>
        </authorList>
    </citation>
    <scope>NUCLEOTIDE SEQUENCE</scope>
    <source>
        <strain evidence="1">ChiGjej2B2-16831</strain>
    </source>
</reference>
<reference evidence="1" key="1">
    <citation type="submission" date="2020-10" db="EMBL/GenBank/DDBJ databases">
        <authorList>
            <person name="Gilroy R."/>
        </authorList>
    </citation>
    <scope>NUCLEOTIDE SEQUENCE</scope>
    <source>
        <strain evidence="1">ChiGjej2B2-16831</strain>
    </source>
</reference>
<sequence length="58" mass="6422">MSFYVLFSFREAKREPEKKAGNPTRILPLRPPVSGAVVIRKNNFAGLLFQKSSAGENG</sequence>
<dbReference type="AlphaFoldDB" id="A0A9D1N3C3"/>
<dbReference type="EMBL" id="DVNZ01000064">
    <property type="protein sequence ID" value="HIU93916.1"/>
    <property type="molecule type" value="Genomic_DNA"/>
</dbReference>
<comment type="caution">
    <text evidence="1">The sequence shown here is derived from an EMBL/GenBank/DDBJ whole genome shotgun (WGS) entry which is preliminary data.</text>
</comment>
<organism evidence="1 2">
    <name type="scientific">Candidatus Aphodomorpha intestinavium</name>
    <dbReference type="NCBI Taxonomy" id="2840672"/>
    <lineage>
        <taxon>Bacteria</taxon>
        <taxon>Bacillati</taxon>
        <taxon>Bacillota</taxon>
        <taxon>Clostridia</taxon>
        <taxon>Eubacteriales</taxon>
        <taxon>Candidatus Aphodomorpha</taxon>
    </lineage>
</organism>
<accession>A0A9D1N3C3</accession>
<evidence type="ECO:0000313" key="1">
    <source>
        <dbReference type="EMBL" id="HIU93916.1"/>
    </source>
</evidence>
<evidence type="ECO:0000313" key="2">
    <source>
        <dbReference type="Proteomes" id="UP000824128"/>
    </source>
</evidence>
<dbReference type="Proteomes" id="UP000824128">
    <property type="component" value="Unassembled WGS sequence"/>
</dbReference>